<evidence type="ECO:0000259" key="2">
    <source>
        <dbReference type="PROSITE" id="PS51733"/>
    </source>
</evidence>
<dbReference type="GO" id="GO:0004077">
    <property type="term" value="F:biotin--[biotin carboxyl-carrier protein] ligase activity"/>
    <property type="evidence" value="ECO:0007669"/>
    <property type="project" value="InterPro"/>
</dbReference>
<evidence type="ECO:0000313" key="3">
    <source>
        <dbReference type="EMBL" id="APG63967.1"/>
    </source>
</evidence>
<dbReference type="Pfam" id="PF03099">
    <property type="entry name" value="BPL_LplA_LipB"/>
    <property type="match status" value="1"/>
</dbReference>
<protein>
    <submittedName>
        <fullName evidence="3">Biotin--[acetyl-CoA-carboxylase] ligase</fullName>
    </submittedName>
</protein>
<dbReference type="NCBIfam" id="TIGR00121">
    <property type="entry name" value="birA_ligase"/>
    <property type="match status" value="1"/>
</dbReference>
<dbReference type="InterPro" id="IPR004143">
    <property type="entry name" value="BPL_LPL_catalytic"/>
</dbReference>
<name>A0A1L3JFR1_9FLAO</name>
<dbReference type="RefSeq" id="WP_072554289.1">
    <property type="nucleotide sequence ID" value="NZ_CP018155.1"/>
</dbReference>
<dbReference type="AlphaFoldDB" id="A0A1L3JFR1"/>
<feature type="domain" description="BPL/LPL catalytic" evidence="2">
    <location>
        <begin position="1"/>
        <end position="177"/>
    </location>
</feature>
<dbReference type="GO" id="GO:0005737">
    <property type="term" value="C:cytoplasm"/>
    <property type="evidence" value="ECO:0007669"/>
    <property type="project" value="TreeGrafter"/>
</dbReference>
<keyword evidence="1 3" id="KW-0436">Ligase</keyword>
<dbReference type="STRING" id="1850252.LPB136_00630"/>
<dbReference type="PROSITE" id="PS51733">
    <property type="entry name" value="BPL_LPL_CATALYTIC"/>
    <property type="match status" value="1"/>
</dbReference>
<dbReference type="OrthoDB" id="9807064at2"/>
<dbReference type="Proteomes" id="UP000181898">
    <property type="component" value="Chromosome"/>
</dbReference>
<dbReference type="PANTHER" id="PTHR12835:SF5">
    <property type="entry name" value="BIOTIN--PROTEIN LIGASE"/>
    <property type="match status" value="1"/>
</dbReference>
<dbReference type="KEGG" id="ten:LPB136_00630"/>
<proteinExistence type="predicted"/>
<dbReference type="CDD" id="cd16442">
    <property type="entry name" value="BPL"/>
    <property type="match status" value="1"/>
</dbReference>
<gene>
    <name evidence="3" type="ORF">LPB136_00630</name>
</gene>
<sequence length="243" mass="27980">MKLIKLHTTTSTNSFLKELSKETRLDNFTVVLTDEQTLGRGQVQQKWQSEPFNNLTFSVFVSFNDLKIIHQKYLNFAVSSAVFNTLESLDLPKLTIKWPNDILSDNKKLCGILIENQLKKDKINSSVIGIGLNVNQLIFNELPDAISLKIIKQTNFDLDKLLEKIVVNLKNQIRNLAQKNFALLERDYLSSLYKFNKPSMFRDEINQHLFMGKIVGVSLEGKLQVELEDELVKDFGLKEIKFL</sequence>
<dbReference type="SUPFAM" id="SSF55681">
    <property type="entry name" value="Class II aaRS and biotin synthetases"/>
    <property type="match status" value="1"/>
</dbReference>
<accession>A0A1L3JFR1</accession>
<dbReference type="PANTHER" id="PTHR12835">
    <property type="entry name" value="BIOTIN PROTEIN LIGASE"/>
    <property type="match status" value="1"/>
</dbReference>
<dbReference type="InterPro" id="IPR045864">
    <property type="entry name" value="aa-tRNA-synth_II/BPL/LPL"/>
</dbReference>
<evidence type="ECO:0000256" key="1">
    <source>
        <dbReference type="ARBA" id="ARBA00022598"/>
    </source>
</evidence>
<evidence type="ECO:0000313" key="4">
    <source>
        <dbReference type="Proteomes" id="UP000181898"/>
    </source>
</evidence>
<organism evidence="3 4">
    <name type="scientific">Tenacibaculum todarodis</name>
    <dbReference type="NCBI Taxonomy" id="1850252"/>
    <lineage>
        <taxon>Bacteria</taxon>
        <taxon>Pseudomonadati</taxon>
        <taxon>Bacteroidota</taxon>
        <taxon>Flavobacteriia</taxon>
        <taxon>Flavobacteriales</taxon>
        <taxon>Flavobacteriaceae</taxon>
        <taxon>Tenacibaculum</taxon>
    </lineage>
</organism>
<dbReference type="Gene3D" id="3.30.930.10">
    <property type="entry name" value="Bira Bifunctional Protein, Domain 2"/>
    <property type="match status" value="1"/>
</dbReference>
<dbReference type="InterPro" id="IPR004408">
    <property type="entry name" value="Biotin_CoA_COase_ligase"/>
</dbReference>
<keyword evidence="4" id="KW-1185">Reference proteome</keyword>
<reference evidence="3 4" key="1">
    <citation type="submission" date="2016-11" db="EMBL/GenBank/DDBJ databases">
        <title>Tenacibaculum sp. LPB0136, isolated from marine environment.</title>
        <authorList>
            <person name="Kim E."/>
            <person name="Yi H."/>
        </authorList>
    </citation>
    <scope>NUCLEOTIDE SEQUENCE [LARGE SCALE GENOMIC DNA]</scope>
    <source>
        <strain evidence="3 4">LPB0136</strain>
    </source>
</reference>
<dbReference type="EMBL" id="CP018155">
    <property type="protein sequence ID" value="APG63967.1"/>
    <property type="molecule type" value="Genomic_DNA"/>
</dbReference>